<dbReference type="FunFam" id="1.10.8.100:FF:000001">
    <property type="entry name" value="Ribosomal RNA small subunit methyltransferase A"/>
    <property type="match status" value="1"/>
</dbReference>
<dbReference type="PANTHER" id="PTHR11727">
    <property type="entry name" value="DIMETHYLADENOSINE TRANSFERASE"/>
    <property type="match status" value="1"/>
</dbReference>
<dbReference type="InterPro" id="IPR001737">
    <property type="entry name" value="KsgA/Erm"/>
</dbReference>
<evidence type="ECO:0000256" key="2">
    <source>
        <dbReference type="ARBA" id="ARBA00022603"/>
    </source>
</evidence>
<protein>
    <submittedName>
        <fullName evidence="6">SSU rRNA (Adenine(1518)-N(6)/adenine(1519)-N(6))-dimethyltransferase</fullName>
        <ecNumber evidence="6">2.1.1.182</ecNumber>
    </submittedName>
</protein>
<dbReference type="EMBL" id="UOFF01000356">
    <property type="protein sequence ID" value="VAW57214.1"/>
    <property type="molecule type" value="Genomic_DNA"/>
</dbReference>
<name>A0A3B0XM04_9ZZZZ</name>
<accession>A0A3B0XM04</accession>
<keyword evidence="5" id="KW-0694">RNA-binding</keyword>
<dbReference type="SUPFAM" id="SSF53335">
    <property type="entry name" value="S-adenosyl-L-methionine-dependent methyltransferases"/>
    <property type="match status" value="1"/>
</dbReference>
<gene>
    <name evidence="6" type="ORF">MNBD_GAMMA07-15</name>
</gene>
<dbReference type="PROSITE" id="PS51689">
    <property type="entry name" value="SAM_RNA_A_N6_MT"/>
    <property type="match status" value="1"/>
</dbReference>
<dbReference type="Gene3D" id="3.40.50.150">
    <property type="entry name" value="Vaccinia Virus protein VP39"/>
    <property type="match status" value="1"/>
</dbReference>
<feature type="non-terminal residue" evidence="6">
    <location>
        <position position="1"/>
    </location>
</feature>
<keyword evidence="1" id="KW-0698">rRNA processing</keyword>
<sequence length="113" mass="12919">TSNYSRLSVMAQYYFHITPLFLVPPESFQPMPKVESGIVRLVPHKEKPIKIDNEKAFSKFITQAFSQRRKTLRNVLKDICSAQQLESIDINPSARAQSLTLQQFASIYTLISS</sequence>
<proteinExistence type="predicted"/>
<evidence type="ECO:0000256" key="3">
    <source>
        <dbReference type="ARBA" id="ARBA00022679"/>
    </source>
</evidence>
<dbReference type="GO" id="GO:0052908">
    <property type="term" value="F:16S rRNA (adenine(1518)-N(6)/adenine(1519)-N(6))-dimethyltransferase activity"/>
    <property type="evidence" value="ECO:0007669"/>
    <property type="project" value="UniProtKB-EC"/>
</dbReference>
<reference evidence="6" key="1">
    <citation type="submission" date="2018-06" db="EMBL/GenBank/DDBJ databases">
        <authorList>
            <person name="Zhirakovskaya E."/>
        </authorList>
    </citation>
    <scope>NUCLEOTIDE SEQUENCE</scope>
</reference>
<dbReference type="InterPro" id="IPR023165">
    <property type="entry name" value="rRNA_Ade_diMease-like_C"/>
</dbReference>
<dbReference type="InterPro" id="IPR029063">
    <property type="entry name" value="SAM-dependent_MTases_sf"/>
</dbReference>
<dbReference type="Pfam" id="PF00398">
    <property type="entry name" value="RrnaAD"/>
    <property type="match status" value="1"/>
</dbReference>
<evidence type="ECO:0000256" key="4">
    <source>
        <dbReference type="ARBA" id="ARBA00022691"/>
    </source>
</evidence>
<evidence type="ECO:0000256" key="1">
    <source>
        <dbReference type="ARBA" id="ARBA00022552"/>
    </source>
</evidence>
<evidence type="ECO:0000313" key="6">
    <source>
        <dbReference type="EMBL" id="VAW57214.1"/>
    </source>
</evidence>
<dbReference type="GO" id="GO:0003723">
    <property type="term" value="F:RNA binding"/>
    <property type="evidence" value="ECO:0007669"/>
    <property type="project" value="UniProtKB-KW"/>
</dbReference>
<organism evidence="6">
    <name type="scientific">hydrothermal vent metagenome</name>
    <dbReference type="NCBI Taxonomy" id="652676"/>
    <lineage>
        <taxon>unclassified sequences</taxon>
        <taxon>metagenomes</taxon>
        <taxon>ecological metagenomes</taxon>
    </lineage>
</organism>
<dbReference type="PANTHER" id="PTHR11727:SF7">
    <property type="entry name" value="DIMETHYLADENOSINE TRANSFERASE-RELATED"/>
    <property type="match status" value="1"/>
</dbReference>
<keyword evidence="2 6" id="KW-0489">Methyltransferase</keyword>
<dbReference type="EC" id="2.1.1.182" evidence="6"/>
<keyword evidence="4" id="KW-0949">S-adenosyl-L-methionine</keyword>
<dbReference type="AlphaFoldDB" id="A0A3B0XM04"/>
<evidence type="ECO:0000256" key="5">
    <source>
        <dbReference type="ARBA" id="ARBA00022884"/>
    </source>
</evidence>
<dbReference type="GO" id="GO:0005829">
    <property type="term" value="C:cytosol"/>
    <property type="evidence" value="ECO:0007669"/>
    <property type="project" value="TreeGrafter"/>
</dbReference>
<keyword evidence="3 6" id="KW-0808">Transferase</keyword>
<dbReference type="Gene3D" id="1.10.8.100">
    <property type="entry name" value="Ribosomal RNA adenine dimethylase-like, domain 2"/>
    <property type="match status" value="1"/>
</dbReference>